<feature type="transmembrane region" description="Helical" evidence="8">
    <location>
        <begin position="238"/>
        <end position="256"/>
    </location>
</feature>
<dbReference type="Gene3D" id="3.30.1380.10">
    <property type="match status" value="1"/>
</dbReference>
<dbReference type="InterPro" id="IPR036365">
    <property type="entry name" value="PGBD-like_sf"/>
</dbReference>
<gene>
    <name evidence="12" type="ORF">DC60_30670</name>
</gene>
<evidence type="ECO:0000256" key="4">
    <source>
        <dbReference type="ARBA" id="ARBA00022692"/>
    </source>
</evidence>
<evidence type="ECO:0000256" key="6">
    <source>
        <dbReference type="ARBA" id="ARBA00023136"/>
    </source>
</evidence>
<dbReference type="InterPro" id="IPR036366">
    <property type="entry name" value="PGBDSf"/>
</dbReference>
<feature type="compositionally biased region" description="Basic residues" evidence="7">
    <location>
        <begin position="365"/>
        <end position="376"/>
    </location>
</feature>
<keyword evidence="6 8" id="KW-0472">Membrane</keyword>
<accession>A0ABR4SFP9</accession>
<evidence type="ECO:0000256" key="3">
    <source>
        <dbReference type="ARBA" id="ARBA00022448"/>
    </source>
</evidence>
<feature type="transmembrane region" description="Helical" evidence="8">
    <location>
        <begin position="90"/>
        <end position="111"/>
    </location>
</feature>
<reference evidence="12 13" key="1">
    <citation type="submission" date="2014-03" db="EMBL/GenBank/DDBJ databases">
        <title>Genome Sequence of Streptomyces wadayamensis A23 strain, an endophytic actinobacteria from Citrus reticulata.</title>
        <authorList>
            <person name="de Oliveira L.G."/>
            <person name="Tormet G.D."/>
            <person name="Marcon J."/>
            <person name="Samborsky M."/>
            <person name="Araujo W.L."/>
            <person name="de Azevedo J.L."/>
        </authorList>
    </citation>
    <scope>NUCLEOTIDE SEQUENCE [LARGE SCALE GENOMIC DNA]</scope>
    <source>
        <strain evidence="12 13">A23</strain>
    </source>
</reference>
<dbReference type="Gene3D" id="1.20.1530.20">
    <property type="match status" value="1"/>
</dbReference>
<dbReference type="PANTHER" id="PTHR42751:SF6">
    <property type="entry name" value="CONSERVED INTEGRAL MEMBRANE TRANSPORT PROTEIN-RELATED"/>
    <property type="match status" value="1"/>
</dbReference>
<keyword evidence="4 8" id="KW-0812">Transmembrane</keyword>
<dbReference type="InterPro" id="IPR038770">
    <property type="entry name" value="Na+/solute_symporter_sf"/>
</dbReference>
<keyword evidence="3" id="KW-0813">Transport</keyword>
<feature type="domain" description="Peptidase M15A C-terminal" evidence="11">
    <location>
        <begin position="527"/>
        <end position="641"/>
    </location>
</feature>
<evidence type="ECO:0000313" key="13">
    <source>
        <dbReference type="Proteomes" id="UP000027443"/>
    </source>
</evidence>
<dbReference type="InterPro" id="IPR006153">
    <property type="entry name" value="Cation/H_exchanger_TM"/>
</dbReference>
<feature type="transmembrane region" description="Helical" evidence="8">
    <location>
        <begin position="268"/>
        <end position="287"/>
    </location>
</feature>
<feature type="compositionally biased region" description="Basic residues" evidence="7">
    <location>
        <begin position="334"/>
        <end position="357"/>
    </location>
</feature>
<evidence type="ECO:0000256" key="7">
    <source>
        <dbReference type="SAM" id="MobiDB-lite"/>
    </source>
</evidence>
<comment type="caution">
    <text evidence="12">The sequence shown here is derived from an EMBL/GenBank/DDBJ whole genome shotgun (WGS) entry which is preliminary data.</text>
</comment>
<evidence type="ECO:0000256" key="8">
    <source>
        <dbReference type="SAM" id="Phobius"/>
    </source>
</evidence>
<feature type="transmembrane region" description="Helical" evidence="8">
    <location>
        <begin position="419"/>
        <end position="440"/>
    </location>
</feature>
<protein>
    <submittedName>
        <fullName evidence="12">Potassium transporter</fullName>
    </submittedName>
</protein>
<dbReference type="EMBL" id="JHDU01000005">
    <property type="protein sequence ID" value="KDR63965.1"/>
    <property type="molecule type" value="Genomic_DNA"/>
</dbReference>
<dbReference type="InterPro" id="IPR009045">
    <property type="entry name" value="Zn_M74/Hedgehog-like"/>
</dbReference>
<name>A0ABR4SFP9_9ACTN</name>
<dbReference type="Gene3D" id="1.10.101.10">
    <property type="entry name" value="PGBD-like superfamily/PGBD"/>
    <property type="match status" value="1"/>
</dbReference>
<evidence type="ECO:0000259" key="9">
    <source>
        <dbReference type="Pfam" id="PF00999"/>
    </source>
</evidence>
<feature type="transmembrane region" description="Helical" evidence="8">
    <location>
        <begin position="150"/>
        <end position="172"/>
    </location>
</feature>
<dbReference type="Proteomes" id="UP000027443">
    <property type="component" value="Unassembled WGS sequence"/>
</dbReference>
<feature type="compositionally biased region" description="Gly residues" evidence="7">
    <location>
        <begin position="323"/>
        <end position="333"/>
    </location>
</feature>
<evidence type="ECO:0000259" key="11">
    <source>
        <dbReference type="Pfam" id="PF08291"/>
    </source>
</evidence>
<keyword evidence="5 8" id="KW-1133">Transmembrane helix</keyword>
<feature type="transmembrane region" description="Helical" evidence="8">
    <location>
        <begin position="178"/>
        <end position="200"/>
    </location>
</feature>
<keyword evidence="13" id="KW-1185">Reference proteome</keyword>
<proteinExistence type="inferred from homology"/>
<feature type="transmembrane region" description="Helical" evidence="8">
    <location>
        <begin position="6"/>
        <end position="26"/>
    </location>
</feature>
<feature type="domain" description="Peptidoglycan binding-like" evidence="10">
    <location>
        <begin position="457"/>
        <end position="514"/>
    </location>
</feature>
<dbReference type="Pfam" id="PF01471">
    <property type="entry name" value="PG_binding_1"/>
    <property type="match status" value="1"/>
</dbReference>
<dbReference type="Pfam" id="PF00999">
    <property type="entry name" value="Na_H_Exchanger"/>
    <property type="match status" value="1"/>
</dbReference>
<organism evidence="12 13">
    <name type="scientific">Streptomyces wadayamensis</name>
    <dbReference type="NCBI Taxonomy" id="141454"/>
    <lineage>
        <taxon>Bacteria</taxon>
        <taxon>Bacillati</taxon>
        <taxon>Actinomycetota</taxon>
        <taxon>Actinomycetes</taxon>
        <taxon>Kitasatosporales</taxon>
        <taxon>Streptomycetaceae</taxon>
        <taxon>Streptomyces</taxon>
    </lineage>
</organism>
<evidence type="ECO:0000256" key="5">
    <source>
        <dbReference type="ARBA" id="ARBA00022989"/>
    </source>
</evidence>
<dbReference type="Pfam" id="PF08291">
    <property type="entry name" value="Peptidase_M15_3"/>
    <property type="match status" value="1"/>
</dbReference>
<feature type="domain" description="Cation/H+ exchanger transmembrane" evidence="9">
    <location>
        <begin position="15"/>
        <end position="316"/>
    </location>
</feature>
<dbReference type="SUPFAM" id="SSF47090">
    <property type="entry name" value="PGBD-like"/>
    <property type="match status" value="1"/>
</dbReference>
<evidence type="ECO:0000256" key="1">
    <source>
        <dbReference type="ARBA" id="ARBA00004141"/>
    </source>
</evidence>
<feature type="transmembrane region" description="Helical" evidence="8">
    <location>
        <begin position="33"/>
        <end position="51"/>
    </location>
</feature>
<dbReference type="SUPFAM" id="SSF55166">
    <property type="entry name" value="Hedgehog/DD-peptidase"/>
    <property type="match status" value="1"/>
</dbReference>
<evidence type="ECO:0000259" key="10">
    <source>
        <dbReference type="Pfam" id="PF01471"/>
    </source>
</evidence>
<feature type="transmembrane region" description="Helical" evidence="8">
    <location>
        <begin position="57"/>
        <end position="78"/>
    </location>
</feature>
<dbReference type="InterPro" id="IPR002477">
    <property type="entry name" value="Peptidoglycan-bd-like"/>
</dbReference>
<feature type="transmembrane region" description="Helical" evidence="8">
    <location>
        <begin position="293"/>
        <end position="313"/>
    </location>
</feature>
<dbReference type="PANTHER" id="PTHR42751">
    <property type="entry name" value="SODIUM/HYDROGEN EXCHANGER FAMILY/TRKA DOMAIN PROTEIN"/>
    <property type="match status" value="1"/>
</dbReference>
<sequence>MHNTTAMLIELGAIILALGILGRLAGRVGFSPIPLYLLAGLAFGHGGILPLQASEEFVATGAEIGVILLLLLLGLEYSASELVTNLKTQYPSGAVDFALNALPGAAAALLLGWGPVAAVALAGVTWISSSGVIAKVLGDLGRLGNRETPVILGVLVIEDLAMAVYLPILTALLAGVSFAGGSVTLLISLGTVGAVLYVALRHGRLISRAVSSDNAEMLLLVVLGLTLLVAGIAQELQVSAAVGAFLVGIALSGEVAEGASSLLTPLRDLFAAVFFVFFGLSTDPAAIPPVIVPALILAVVTTLTKIGTGYYAARRACRAGGPRRAGGRPGCGGLRRRARRDGRPGRRPYQRLIRRRTGAASRARPASRRPGPRRSRGGSAVGPPVGPECVDGSSGRRHARADCRHSHGRNLVSRILKTLLRCVMVLTFMTGTAVVTAAPAQADGCYTWSRTLREGTSGADVTQLQIRLSGYPGQGAVLAVDGSFGPATKAALKRFQSAYGLASDGVAGPATYSKIYALQDNDCTPVHFSYAELNKCNSTWSGGAVSAATAKSNALRTMWKLEALRHALGDKPIRVTSGFRSKSCNSAVGGATNSRHLYGDSADLGAGPHSLCTLAKQARNHGFRGILGPGYPGHNDHTHVDHRASRHWSAPTCGI</sequence>
<feature type="transmembrane region" description="Helical" evidence="8">
    <location>
        <begin position="117"/>
        <end position="138"/>
    </location>
</feature>
<feature type="transmembrane region" description="Helical" evidence="8">
    <location>
        <begin position="212"/>
        <end position="232"/>
    </location>
</feature>
<comment type="subcellular location">
    <subcellularLocation>
        <location evidence="1">Membrane</location>
        <topology evidence="1">Multi-pass membrane protein</topology>
    </subcellularLocation>
</comment>
<feature type="region of interest" description="Disordered" evidence="7">
    <location>
        <begin position="319"/>
        <end position="402"/>
    </location>
</feature>
<evidence type="ECO:0000313" key="12">
    <source>
        <dbReference type="EMBL" id="KDR63965.1"/>
    </source>
</evidence>
<evidence type="ECO:0000256" key="2">
    <source>
        <dbReference type="ARBA" id="ARBA00005551"/>
    </source>
</evidence>
<comment type="similarity">
    <text evidence="2">Belongs to the monovalent cation:proton antiporter 2 (CPA2) transporter (TC 2.A.37) family.</text>
</comment>
<dbReference type="InterPro" id="IPR013230">
    <property type="entry name" value="Peptidase_M15A_C"/>
</dbReference>